<evidence type="ECO:0000256" key="10">
    <source>
        <dbReference type="ARBA" id="ARBA00048523"/>
    </source>
</evidence>
<proteinExistence type="predicted"/>
<evidence type="ECO:0000256" key="1">
    <source>
        <dbReference type="ARBA" id="ARBA00001946"/>
    </source>
</evidence>
<dbReference type="GO" id="GO:0036424">
    <property type="term" value="F:L-phosphoserine phosphatase activity"/>
    <property type="evidence" value="ECO:0007669"/>
    <property type="project" value="TreeGrafter"/>
</dbReference>
<organism evidence="11 12">
    <name type="scientific">Candidatus Magasanikbacteria bacterium CG_4_10_14_0_2_um_filter_33_14</name>
    <dbReference type="NCBI Taxonomy" id="1974636"/>
    <lineage>
        <taxon>Bacteria</taxon>
        <taxon>Candidatus Magasanikiibacteriota</taxon>
    </lineage>
</organism>
<gene>
    <name evidence="11" type="ORF">COX80_04940</name>
</gene>
<dbReference type="PANTHER" id="PTHR43344">
    <property type="entry name" value="PHOSPHOSERINE PHOSPHATASE"/>
    <property type="match status" value="1"/>
</dbReference>
<comment type="catalytic activity">
    <reaction evidence="10">
        <text>O-phospho-D-serine + H2O = D-serine + phosphate</text>
        <dbReference type="Rhea" id="RHEA:24873"/>
        <dbReference type="ChEBI" id="CHEBI:15377"/>
        <dbReference type="ChEBI" id="CHEBI:35247"/>
        <dbReference type="ChEBI" id="CHEBI:43474"/>
        <dbReference type="ChEBI" id="CHEBI:58680"/>
        <dbReference type="EC" id="3.1.3.3"/>
    </reaction>
</comment>
<evidence type="ECO:0000313" key="12">
    <source>
        <dbReference type="Proteomes" id="UP000231453"/>
    </source>
</evidence>
<keyword evidence="4" id="KW-0028">Amino-acid biosynthesis</keyword>
<dbReference type="Gene3D" id="3.40.50.1000">
    <property type="entry name" value="HAD superfamily/HAD-like"/>
    <property type="match status" value="1"/>
</dbReference>
<sequence>MVVSIVDYYMNKNKIYTFDFDSTFIKVEGFDELARIVVKNNPSGKILINEICTITKLGMDGKISYPESLKRRFSLLKPNIHQINEVIQFLKTQITESFIRNKAFFCTNKDQIYIVSGGFKEWIVPIVMEFGITKDHVLANTFKFDGNGLIIGFDENNLLAQNNGKAKAIRELHLDGEINVIGDSFTDYEIKRLGIAQNFFLFTENIRRKHLVDLADYCVNDLDEFLVIEREIGFVN</sequence>
<evidence type="ECO:0000313" key="11">
    <source>
        <dbReference type="EMBL" id="PIZ95229.1"/>
    </source>
</evidence>
<dbReference type="InterPro" id="IPR050582">
    <property type="entry name" value="HAD-like_SerB"/>
</dbReference>
<evidence type="ECO:0000256" key="6">
    <source>
        <dbReference type="ARBA" id="ARBA00022801"/>
    </source>
</evidence>
<dbReference type="GO" id="GO:0000287">
    <property type="term" value="F:magnesium ion binding"/>
    <property type="evidence" value="ECO:0007669"/>
    <property type="project" value="TreeGrafter"/>
</dbReference>
<dbReference type="Proteomes" id="UP000231453">
    <property type="component" value="Unassembled WGS sequence"/>
</dbReference>
<dbReference type="SUPFAM" id="SSF56784">
    <property type="entry name" value="HAD-like"/>
    <property type="match status" value="1"/>
</dbReference>
<dbReference type="PANTHER" id="PTHR43344:SF2">
    <property type="entry name" value="PHOSPHOSERINE PHOSPHATASE"/>
    <property type="match status" value="1"/>
</dbReference>
<evidence type="ECO:0000256" key="9">
    <source>
        <dbReference type="ARBA" id="ARBA00048138"/>
    </source>
</evidence>
<accession>A0A2M7V8U2</accession>
<dbReference type="GO" id="GO:0005737">
    <property type="term" value="C:cytoplasm"/>
    <property type="evidence" value="ECO:0007669"/>
    <property type="project" value="TreeGrafter"/>
</dbReference>
<keyword evidence="6" id="KW-0378">Hydrolase</keyword>
<reference evidence="12" key="1">
    <citation type="submission" date="2017-09" db="EMBL/GenBank/DDBJ databases">
        <title>Depth-based differentiation of microbial function through sediment-hosted aquifers and enrichment of novel symbionts in the deep terrestrial subsurface.</title>
        <authorList>
            <person name="Probst A.J."/>
            <person name="Ladd B."/>
            <person name="Jarett J.K."/>
            <person name="Geller-Mcgrath D.E."/>
            <person name="Sieber C.M.K."/>
            <person name="Emerson J.B."/>
            <person name="Anantharaman K."/>
            <person name="Thomas B.C."/>
            <person name="Malmstrom R."/>
            <person name="Stieglmeier M."/>
            <person name="Klingl A."/>
            <person name="Woyke T."/>
            <person name="Ryan C.M."/>
            <person name="Banfield J.F."/>
        </authorList>
    </citation>
    <scope>NUCLEOTIDE SEQUENCE [LARGE SCALE GENOMIC DNA]</scope>
</reference>
<dbReference type="InterPro" id="IPR036412">
    <property type="entry name" value="HAD-like_sf"/>
</dbReference>
<protein>
    <recommendedName>
        <fullName evidence="3">phosphoserine phosphatase</fullName>
        <ecNumber evidence="3">3.1.3.3</ecNumber>
    </recommendedName>
</protein>
<keyword evidence="7" id="KW-0460">Magnesium</keyword>
<name>A0A2M7V8U2_9BACT</name>
<dbReference type="EMBL" id="PFPL01000060">
    <property type="protein sequence ID" value="PIZ95229.1"/>
    <property type="molecule type" value="Genomic_DNA"/>
</dbReference>
<evidence type="ECO:0000256" key="4">
    <source>
        <dbReference type="ARBA" id="ARBA00022605"/>
    </source>
</evidence>
<comment type="cofactor">
    <cofactor evidence="1">
        <name>Mg(2+)</name>
        <dbReference type="ChEBI" id="CHEBI:18420"/>
    </cofactor>
</comment>
<keyword evidence="8" id="KW-0718">Serine biosynthesis</keyword>
<evidence type="ECO:0000256" key="5">
    <source>
        <dbReference type="ARBA" id="ARBA00022723"/>
    </source>
</evidence>
<dbReference type="NCBIfam" id="TIGR01488">
    <property type="entry name" value="HAD-SF-IB"/>
    <property type="match status" value="1"/>
</dbReference>
<dbReference type="InterPro" id="IPR023214">
    <property type="entry name" value="HAD_sf"/>
</dbReference>
<evidence type="ECO:0000256" key="7">
    <source>
        <dbReference type="ARBA" id="ARBA00022842"/>
    </source>
</evidence>
<comment type="catalytic activity">
    <reaction evidence="9">
        <text>O-phospho-L-serine + H2O = L-serine + phosphate</text>
        <dbReference type="Rhea" id="RHEA:21208"/>
        <dbReference type="ChEBI" id="CHEBI:15377"/>
        <dbReference type="ChEBI" id="CHEBI:33384"/>
        <dbReference type="ChEBI" id="CHEBI:43474"/>
        <dbReference type="ChEBI" id="CHEBI:57524"/>
        <dbReference type="EC" id="3.1.3.3"/>
    </reaction>
</comment>
<keyword evidence="5" id="KW-0479">Metal-binding</keyword>
<dbReference type="EC" id="3.1.3.3" evidence="3"/>
<comment type="caution">
    <text evidence="11">The sequence shown here is derived from an EMBL/GenBank/DDBJ whole genome shotgun (WGS) entry which is preliminary data.</text>
</comment>
<dbReference type="GO" id="GO:0006564">
    <property type="term" value="P:L-serine biosynthetic process"/>
    <property type="evidence" value="ECO:0007669"/>
    <property type="project" value="UniProtKB-KW"/>
</dbReference>
<comment type="pathway">
    <text evidence="2">Amino-acid biosynthesis; L-serine biosynthesis; L-serine from 3-phospho-D-glycerate: step 3/3.</text>
</comment>
<evidence type="ECO:0000256" key="2">
    <source>
        <dbReference type="ARBA" id="ARBA00005135"/>
    </source>
</evidence>
<dbReference type="Gene3D" id="1.10.150.210">
    <property type="entry name" value="Phosphoserine phosphatase, domain 2"/>
    <property type="match status" value="1"/>
</dbReference>
<dbReference type="AlphaFoldDB" id="A0A2M7V8U2"/>
<evidence type="ECO:0000256" key="3">
    <source>
        <dbReference type="ARBA" id="ARBA00012640"/>
    </source>
</evidence>
<evidence type="ECO:0000256" key="8">
    <source>
        <dbReference type="ARBA" id="ARBA00023299"/>
    </source>
</evidence>